<accession>A0A330L594</accession>
<keyword evidence="1" id="KW-0812">Transmembrane</keyword>
<reference evidence="4" key="1">
    <citation type="submission" date="2018-04" db="EMBL/GenBank/DDBJ databases">
        <authorList>
            <person name="Lucker S."/>
            <person name="Sakoula D."/>
        </authorList>
    </citation>
    <scope>NUCLEOTIDE SEQUENCE [LARGE SCALE GENOMIC DNA]</scope>
</reference>
<name>A0A330L594_9BACT</name>
<proteinExistence type="predicted"/>
<keyword evidence="1" id="KW-0472">Membrane</keyword>
<dbReference type="InParanoid" id="A0A330L594"/>
<protein>
    <recommendedName>
        <fullName evidence="5">Integral membrane protein</fullName>
    </recommendedName>
</protein>
<evidence type="ECO:0000313" key="3">
    <source>
        <dbReference type="EMBL" id="SPP64372.1"/>
    </source>
</evidence>
<keyword evidence="4" id="KW-1185">Reference proteome</keyword>
<feature type="transmembrane region" description="Helical" evidence="1">
    <location>
        <begin position="41"/>
        <end position="60"/>
    </location>
</feature>
<dbReference type="AlphaFoldDB" id="A0A330L594"/>
<dbReference type="EMBL" id="OUNR01000012">
    <property type="protein sequence ID" value="SPP64372.1"/>
    <property type="molecule type" value="Genomic_DNA"/>
</dbReference>
<feature type="chain" id="PRO_5016442296" description="Integral membrane protein" evidence="2">
    <location>
        <begin position="26"/>
        <end position="63"/>
    </location>
</feature>
<feature type="signal peptide" evidence="2">
    <location>
        <begin position="1"/>
        <end position="25"/>
    </location>
</feature>
<evidence type="ECO:0000256" key="1">
    <source>
        <dbReference type="SAM" id="Phobius"/>
    </source>
</evidence>
<sequence length="63" mass="6723">MMKRLLETGSMALAVVLTVAPQVLANEAHGEGPPDYSGITGLYYVMIGGILAYGVYDTFLKKS</sequence>
<evidence type="ECO:0008006" key="5">
    <source>
        <dbReference type="Google" id="ProtNLM"/>
    </source>
</evidence>
<organism evidence="3 4">
    <name type="scientific">Nitrospira lenta</name>
    <dbReference type="NCBI Taxonomy" id="1436998"/>
    <lineage>
        <taxon>Bacteria</taxon>
        <taxon>Pseudomonadati</taxon>
        <taxon>Nitrospirota</taxon>
        <taxon>Nitrospiria</taxon>
        <taxon>Nitrospirales</taxon>
        <taxon>Nitrospiraceae</taxon>
        <taxon>Nitrospira</taxon>
    </lineage>
</organism>
<dbReference type="Proteomes" id="UP000248168">
    <property type="component" value="Unassembled WGS sequence"/>
</dbReference>
<gene>
    <name evidence="3" type="ORF">NITLEN_20011</name>
</gene>
<evidence type="ECO:0000313" key="4">
    <source>
        <dbReference type="Proteomes" id="UP000248168"/>
    </source>
</evidence>
<evidence type="ECO:0000256" key="2">
    <source>
        <dbReference type="SAM" id="SignalP"/>
    </source>
</evidence>
<keyword evidence="2" id="KW-0732">Signal</keyword>
<keyword evidence="1" id="KW-1133">Transmembrane helix</keyword>